<keyword evidence="12" id="KW-1185">Reference proteome</keyword>
<comment type="similarity">
    <text evidence="2">Belongs to the AB hydrolase superfamily. Lipase family.</text>
</comment>
<accession>A0A8T0GYH6</accession>
<dbReference type="Gene3D" id="3.40.50.1820">
    <property type="entry name" value="alpha/beta hydrolase"/>
    <property type="match status" value="1"/>
</dbReference>
<feature type="domain" description="Fungal lipase-type" evidence="10">
    <location>
        <begin position="174"/>
        <end position="338"/>
    </location>
</feature>
<evidence type="ECO:0000256" key="6">
    <source>
        <dbReference type="ARBA" id="ARBA00022946"/>
    </source>
</evidence>
<evidence type="ECO:0000256" key="2">
    <source>
        <dbReference type="ARBA" id="ARBA00010701"/>
    </source>
</evidence>
<dbReference type="GO" id="GO:0009507">
    <property type="term" value="C:chloroplast"/>
    <property type="evidence" value="ECO:0007669"/>
    <property type="project" value="UniProtKB-SubCell"/>
</dbReference>
<dbReference type="InterPro" id="IPR002921">
    <property type="entry name" value="Fungal_lipase-type"/>
</dbReference>
<evidence type="ECO:0000259" key="10">
    <source>
        <dbReference type="Pfam" id="PF01764"/>
    </source>
</evidence>
<sequence>MAQRGSLVHFESLPANPTSPVAPTPLGLQGTHHRTCPPPTTLHIGARWRDVQGANDWKGLMEPHKLDECLRAELIRYGQFAEVAYDAFDFDKFSQYCGSCRYSKEKLFKEVDLHNTGYKVHMYIYATADVEVPYLLRKSERADAWSSKSNWIGYVAVCTDEKEIQRLGRRDILIVWRGTVTGLEWAANLTYHLIPCKLTDEMKHGESTHIKVEAGFQSLYTSDKDDSRFNKISAQSYLTKGIQDLIDKYKDDGHELSITVTGHSLGSALATLSAYDLAEAELNHVEIGGKNVTIPITVFSFAGPRVGNGHFKDRVEELGIKVLRVENKGDIVPHVPGFRFLERLHGAYQHVGVVLHVDDKESHHLDQSKASFLNIENLEDLITKGDVSPLSVQHNLEVYLHLIDGYGRYDVWPPSRDPVLVNKFCGFLKNDKFVPESWWQLKHKGLEYSILENRYYQPDRAIEDIPVPPMPKMVAEAQALKKSLTFKRTRHEEEKLEEKKLEEKKLEEKPEPQKKSEEKNQPKKISEEKLQPQKKPDEKPLSQKKPEGKHHVSLKDLLHEEN</sequence>
<keyword evidence="6" id="KW-0809">Transit peptide</keyword>
<dbReference type="GO" id="GO:0008970">
    <property type="term" value="F:phospholipase A1 activity"/>
    <property type="evidence" value="ECO:0007669"/>
    <property type="project" value="UniProtKB-ARBA"/>
</dbReference>
<dbReference type="InterPro" id="IPR029058">
    <property type="entry name" value="AB_hydrolase_fold"/>
</dbReference>
<dbReference type="CDD" id="cd00519">
    <property type="entry name" value="Lipase_3"/>
    <property type="match status" value="1"/>
</dbReference>
<dbReference type="PANTHER" id="PTHR31403">
    <property type="entry name" value="PHOSPHOLIPASE A1-IBETA2, CHLOROPLASTIC"/>
    <property type="match status" value="1"/>
</dbReference>
<evidence type="ECO:0000256" key="4">
    <source>
        <dbReference type="ARBA" id="ARBA00022640"/>
    </source>
</evidence>
<dbReference type="PANTHER" id="PTHR31403:SF7">
    <property type="entry name" value="PHOSPHOLIPASE A1-IGAMMA3, CHLOROPLASTIC"/>
    <property type="match status" value="1"/>
</dbReference>
<keyword evidence="5" id="KW-0378">Hydrolase</keyword>
<feature type="region of interest" description="Disordered" evidence="9">
    <location>
        <begin position="485"/>
        <end position="562"/>
    </location>
</feature>
<gene>
    <name evidence="11" type="ORF">KC19_8G070700</name>
</gene>
<evidence type="ECO:0000256" key="8">
    <source>
        <dbReference type="ARBA" id="ARBA00023098"/>
    </source>
</evidence>
<evidence type="ECO:0000256" key="5">
    <source>
        <dbReference type="ARBA" id="ARBA00022801"/>
    </source>
</evidence>
<feature type="compositionally biased region" description="Basic and acidic residues" evidence="9">
    <location>
        <begin position="490"/>
        <end position="562"/>
    </location>
</feature>
<comment type="subcellular location">
    <subcellularLocation>
        <location evidence="1">Plastid</location>
        <location evidence="1">Chloroplast</location>
    </subcellularLocation>
</comment>
<evidence type="ECO:0000256" key="7">
    <source>
        <dbReference type="ARBA" id="ARBA00022963"/>
    </source>
</evidence>
<evidence type="ECO:0000256" key="9">
    <source>
        <dbReference type="SAM" id="MobiDB-lite"/>
    </source>
</evidence>
<protein>
    <recommendedName>
        <fullName evidence="10">Fungal lipase-type domain-containing protein</fullName>
    </recommendedName>
</protein>
<dbReference type="Pfam" id="PF01764">
    <property type="entry name" value="Lipase_3"/>
    <property type="match status" value="1"/>
</dbReference>
<dbReference type="AlphaFoldDB" id="A0A8T0GYH6"/>
<dbReference type="GO" id="GO:0016042">
    <property type="term" value="P:lipid catabolic process"/>
    <property type="evidence" value="ECO:0007669"/>
    <property type="project" value="UniProtKB-KW"/>
</dbReference>
<reference evidence="11" key="1">
    <citation type="submission" date="2020-06" db="EMBL/GenBank/DDBJ databases">
        <title>WGS assembly of Ceratodon purpureus strain R40.</title>
        <authorList>
            <person name="Carey S.B."/>
            <person name="Jenkins J."/>
            <person name="Shu S."/>
            <person name="Lovell J.T."/>
            <person name="Sreedasyam A."/>
            <person name="Maumus F."/>
            <person name="Tiley G.P."/>
            <person name="Fernandez-Pozo N."/>
            <person name="Barry K."/>
            <person name="Chen C."/>
            <person name="Wang M."/>
            <person name="Lipzen A."/>
            <person name="Daum C."/>
            <person name="Saski C.A."/>
            <person name="Payton A.C."/>
            <person name="Mcbreen J.C."/>
            <person name="Conrad R.E."/>
            <person name="Kollar L.M."/>
            <person name="Olsson S."/>
            <person name="Huttunen S."/>
            <person name="Landis J.B."/>
            <person name="Wickett N.J."/>
            <person name="Johnson M.G."/>
            <person name="Rensing S.A."/>
            <person name="Grimwood J."/>
            <person name="Schmutz J."/>
            <person name="Mcdaniel S.F."/>
        </authorList>
    </citation>
    <scope>NUCLEOTIDE SEQUENCE</scope>
    <source>
        <strain evidence="11">R40</strain>
    </source>
</reference>
<dbReference type="Proteomes" id="UP000822688">
    <property type="component" value="Chromosome 8"/>
</dbReference>
<evidence type="ECO:0000313" key="12">
    <source>
        <dbReference type="Proteomes" id="UP000822688"/>
    </source>
</evidence>
<keyword evidence="8" id="KW-0443">Lipid metabolism</keyword>
<comment type="caution">
    <text evidence="11">The sequence shown here is derived from an EMBL/GenBank/DDBJ whole genome shotgun (WGS) entry which is preliminary data.</text>
</comment>
<evidence type="ECO:0000313" key="11">
    <source>
        <dbReference type="EMBL" id="KAG0563933.1"/>
    </source>
</evidence>
<keyword evidence="3" id="KW-0150">Chloroplast</keyword>
<keyword evidence="7" id="KW-0442">Lipid degradation</keyword>
<organism evidence="11 12">
    <name type="scientific">Ceratodon purpureus</name>
    <name type="common">Fire moss</name>
    <name type="synonym">Dicranum purpureum</name>
    <dbReference type="NCBI Taxonomy" id="3225"/>
    <lineage>
        <taxon>Eukaryota</taxon>
        <taxon>Viridiplantae</taxon>
        <taxon>Streptophyta</taxon>
        <taxon>Embryophyta</taxon>
        <taxon>Bryophyta</taxon>
        <taxon>Bryophytina</taxon>
        <taxon>Bryopsida</taxon>
        <taxon>Dicranidae</taxon>
        <taxon>Pseudoditrichales</taxon>
        <taxon>Ditrichaceae</taxon>
        <taxon>Ceratodon</taxon>
    </lineage>
</organism>
<dbReference type="FunFam" id="3.40.50.1820:FF:000065">
    <property type="entry name" value="Phospholipase A1-II 3"/>
    <property type="match status" value="1"/>
</dbReference>
<evidence type="ECO:0000256" key="3">
    <source>
        <dbReference type="ARBA" id="ARBA00022528"/>
    </source>
</evidence>
<evidence type="ECO:0000256" key="1">
    <source>
        <dbReference type="ARBA" id="ARBA00004229"/>
    </source>
</evidence>
<name>A0A8T0GYH6_CERPU</name>
<keyword evidence="4" id="KW-0934">Plastid</keyword>
<dbReference type="EMBL" id="CM026429">
    <property type="protein sequence ID" value="KAG0563933.1"/>
    <property type="molecule type" value="Genomic_DNA"/>
</dbReference>
<dbReference type="SUPFAM" id="SSF53474">
    <property type="entry name" value="alpha/beta-Hydrolases"/>
    <property type="match status" value="1"/>
</dbReference>
<proteinExistence type="inferred from homology"/>